<keyword evidence="3" id="KW-0464">Manganese</keyword>
<protein>
    <recommendedName>
        <fullName evidence="7">Carbohydrate kinase PfkB domain-containing protein</fullName>
    </recommendedName>
</protein>
<dbReference type="PANTHER" id="PTHR42909">
    <property type="entry name" value="ZGC:136858"/>
    <property type="match status" value="1"/>
</dbReference>
<feature type="domain" description="Carbohydrate kinase PfkB" evidence="7">
    <location>
        <begin position="510"/>
        <end position="712"/>
    </location>
</feature>
<dbReference type="InterPro" id="IPR011611">
    <property type="entry name" value="PfkB_dom"/>
</dbReference>
<comment type="caution">
    <text evidence="8">The sequence shown here is derived from an EMBL/GenBank/DDBJ whole genome shotgun (WGS) entry which is preliminary data.</text>
</comment>
<dbReference type="HOGENOM" id="CLU_012201_3_2_1"/>
<evidence type="ECO:0000256" key="4">
    <source>
        <dbReference type="ARBA" id="ARBA00023239"/>
    </source>
</evidence>
<dbReference type="GO" id="GO:0005737">
    <property type="term" value="C:cytoplasm"/>
    <property type="evidence" value="ECO:0007669"/>
    <property type="project" value="TreeGrafter"/>
</dbReference>
<dbReference type="SUPFAM" id="SSF53613">
    <property type="entry name" value="Ribokinase-like"/>
    <property type="match status" value="1"/>
</dbReference>
<dbReference type="GO" id="GO:0016798">
    <property type="term" value="F:hydrolase activity, acting on glycosyl bonds"/>
    <property type="evidence" value="ECO:0007669"/>
    <property type="project" value="UniProtKB-KW"/>
</dbReference>
<evidence type="ECO:0000313" key="8">
    <source>
        <dbReference type="EMBL" id="EPS37799.1"/>
    </source>
</evidence>
<dbReference type="OMA" id="GSENTHK"/>
<dbReference type="EMBL" id="AQGS01000598">
    <property type="protein sequence ID" value="EPS37799.1"/>
    <property type="molecule type" value="Genomic_DNA"/>
</dbReference>
<evidence type="ECO:0000256" key="5">
    <source>
        <dbReference type="ARBA" id="ARBA00023295"/>
    </source>
</evidence>
<feature type="region of interest" description="Disordered" evidence="6">
    <location>
        <begin position="32"/>
        <end position="67"/>
    </location>
</feature>
<keyword evidence="4" id="KW-0456">Lyase</keyword>
<dbReference type="GO" id="GO:0046872">
    <property type="term" value="F:metal ion binding"/>
    <property type="evidence" value="ECO:0007669"/>
    <property type="project" value="UniProtKB-KW"/>
</dbReference>
<name>S8A4U6_DACHA</name>
<dbReference type="PANTHER" id="PTHR42909:SF1">
    <property type="entry name" value="CARBOHYDRATE KINASE PFKB DOMAIN-CONTAINING PROTEIN"/>
    <property type="match status" value="1"/>
</dbReference>
<evidence type="ECO:0000256" key="6">
    <source>
        <dbReference type="SAM" id="MobiDB-lite"/>
    </source>
</evidence>
<organism evidence="8 9">
    <name type="scientific">Dactylellina haptotyla (strain CBS 200.50)</name>
    <name type="common">Nematode-trapping fungus</name>
    <name type="synonym">Monacrosporium haptotylum</name>
    <dbReference type="NCBI Taxonomy" id="1284197"/>
    <lineage>
        <taxon>Eukaryota</taxon>
        <taxon>Fungi</taxon>
        <taxon>Dikarya</taxon>
        <taxon>Ascomycota</taxon>
        <taxon>Pezizomycotina</taxon>
        <taxon>Orbiliomycetes</taxon>
        <taxon>Orbiliales</taxon>
        <taxon>Orbiliaceae</taxon>
        <taxon>Dactylellina</taxon>
    </lineage>
</organism>
<dbReference type="InterPro" id="IPR029056">
    <property type="entry name" value="Ribokinase-like"/>
</dbReference>
<dbReference type="AlphaFoldDB" id="S8A4U6"/>
<keyword evidence="9" id="KW-1185">Reference proteome</keyword>
<reference evidence="8 9" key="1">
    <citation type="journal article" date="2013" name="PLoS Genet.">
        <title>Genomic mechanisms accounting for the adaptation to parasitism in nematode-trapping fungi.</title>
        <authorList>
            <person name="Meerupati T."/>
            <person name="Andersson K.M."/>
            <person name="Friman E."/>
            <person name="Kumar D."/>
            <person name="Tunlid A."/>
            <person name="Ahren D."/>
        </authorList>
    </citation>
    <scope>NUCLEOTIDE SEQUENCE [LARGE SCALE GENOMIC DNA]</scope>
    <source>
        <strain evidence="8 9">CBS 200.50</strain>
    </source>
</reference>
<evidence type="ECO:0000256" key="3">
    <source>
        <dbReference type="ARBA" id="ARBA00023211"/>
    </source>
</evidence>
<dbReference type="GO" id="GO:0004730">
    <property type="term" value="F:pseudouridylate synthase activity"/>
    <property type="evidence" value="ECO:0007669"/>
    <property type="project" value="InterPro"/>
</dbReference>
<keyword evidence="1" id="KW-0479">Metal-binding</keyword>
<keyword evidence="2" id="KW-0378">Hydrolase</keyword>
<evidence type="ECO:0000259" key="7">
    <source>
        <dbReference type="Pfam" id="PF00294"/>
    </source>
</evidence>
<gene>
    <name evidence="8" type="ORF">H072_8423</name>
</gene>
<dbReference type="Pfam" id="PF04227">
    <property type="entry name" value="Indigoidine_A"/>
    <property type="match status" value="1"/>
</dbReference>
<proteinExistence type="predicted"/>
<dbReference type="eggNOG" id="KOG3009">
    <property type="taxonomic scope" value="Eukaryota"/>
</dbReference>
<dbReference type="STRING" id="1284197.S8A4U6"/>
<dbReference type="InterPro" id="IPR022830">
    <property type="entry name" value="Indigdn_synthA-like"/>
</dbReference>
<sequence>MSLLRAAGLRWRPQSARLPSIAALNNQAGLRRYYSDETSPQENQPEKPPEEVPSPKTEPQSTPKAWKVNRNKGAVRRAVKTSRIVYKNELPVHARWHKITFPELFVVSKDVEKALQEGEPVVALETAIYTHGFPKPDNFTLALEMEHTVRDHGAVPATIGILNGKIYIGMSNEQLEELAYTAGTPKTHKISRRDIAYHLGKSGDPLNGGTTISGTIKIATSAGISVVATGGLGGVHKGGENSLDISADLTELGKTGVAVVTSGMKSFLDTERTMEFLETQGVFVSTFGDPEEKVDIPGFFSRDSGFPSPYIVRDPEEAANIFFANQLLKVDSGCLFFNPIPEEYEIPRSEIDPILADATSKASSITGKDNTPAVLNEIVKQTEGRSIRANRRLVLNNAKAGAQLAVHLSQLYKDMNEEKKELFNDFAQQNPKMSTKSHKLRPVYLAPDNQSSKWRRVERGGPFNFDQRSYSTAAAPFEPSTAEAPTNPNAKNRPKNSGFKLKAFHDPKPIVVVGGVGIDAIGTAGQTHAQVSNPGSVNFSVGGVAKNIAATIAQLDERHRVFLVSDIGEDYHGLNILSELDALGLDISEIKIRPEEKTACYLAVNSDTVQGGLSTAIADMDITTKILPKRLSAVFQHRKPGVVCFDGNLAPDTTVLLCKHAKRENAIVVCEPTSAAKAGRIAQQFPQLKHWPKHEIDIISPNVHELDQMYTTWILSADSRTPKLHQKTVYCQGFIRDQDSVEDTPELEKKNKPLVRFHKNIQSIASQLREHRNVKTPNPEELITIVKKATAILAVTPTLLIKLGDEGVLVVRLVSSPNETQQGPPYTYHENIYMPPSEPDASKALKEDLELSLGVEVYMPFGSMNPMTPATGIHILWMPAQPLPEGAQVVNSNGAGDTFLGTFVSEMINQSKMDDGAIQQQPWRSLQGADLLALLRKAQTKAAQVLMLAESHYISDRETYVKRTEWSSGRIWRFVKHRKPEWQSHLATQKNAKR</sequence>
<evidence type="ECO:0000256" key="2">
    <source>
        <dbReference type="ARBA" id="ARBA00022801"/>
    </source>
</evidence>
<dbReference type="OrthoDB" id="198885at2759"/>
<reference evidence="9" key="2">
    <citation type="submission" date="2013-04" db="EMBL/GenBank/DDBJ databases">
        <title>Genomic mechanisms accounting for the adaptation to parasitism in nematode-trapping fungi.</title>
        <authorList>
            <person name="Ahren D.G."/>
        </authorList>
    </citation>
    <scope>NUCLEOTIDE SEQUENCE [LARGE SCALE GENOMIC DNA]</scope>
    <source>
        <strain evidence="9">CBS 200.50</strain>
    </source>
</reference>
<dbReference type="SUPFAM" id="SSF110581">
    <property type="entry name" value="Indigoidine synthase A-like"/>
    <property type="match status" value="1"/>
</dbReference>
<accession>S8A4U6</accession>
<evidence type="ECO:0000256" key="1">
    <source>
        <dbReference type="ARBA" id="ARBA00022723"/>
    </source>
</evidence>
<dbReference type="Gene3D" id="3.40.1190.20">
    <property type="match status" value="1"/>
</dbReference>
<evidence type="ECO:0000313" key="9">
    <source>
        <dbReference type="Proteomes" id="UP000015100"/>
    </source>
</evidence>
<dbReference type="InterPro" id="IPR007342">
    <property type="entry name" value="PsuG"/>
</dbReference>
<dbReference type="Proteomes" id="UP000015100">
    <property type="component" value="Unassembled WGS sequence"/>
</dbReference>
<keyword evidence="5" id="KW-0326">Glycosidase</keyword>
<dbReference type="Gene3D" id="3.40.1790.10">
    <property type="entry name" value="Indigoidine synthase domain"/>
    <property type="match status" value="1"/>
</dbReference>
<dbReference type="Pfam" id="PF00294">
    <property type="entry name" value="PfkB"/>
    <property type="match status" value="1"/>
</dbReference>